<reference evidence="1 2" key="1">
    <citation type="submission" date="2020-02" db="EMBL/GenBank/DDBJ databases">
        <title>Aliifodinibius halophilus 2W32, complete genome.</title>
        <authorList>
            <person name="Li Y."/>
            <person name="Wu S."/>
        </authorList>
    </citation>
    <scope>NUCLEOTIDE SEQUENCE [LARGE SCALE GENOMIC DNA]</scope>
    <source>
        <strain evidence="1 2">2W32</strain>
    </source>
</reference>
<dbReference type="EMBL" id="JAALLS010000017">
    <property type="protein sequence ID" value="NGP89262.1"/>
    <property type="molecule type" value="Genomic_DNA"/>
</dbReference>
<dbReference type="Gene3D" id="3.40.50.1110">
    <property type="entry name" value="SGNH hydrolase"/>
    <property type="match status" value="1"/>
</dbReference>
<evidence type="ECO:0000313" key="2">
    <source>
        <dbReference type="Proteomes" id="UP000479132"/>
    </source>
</evidence>
<evidence type="ECO:0000313" key="1">
    <source>
        <dbReference type="EMBL" id="NGP89262.1"/>
    </source>
</evidence>
<accession>A0A6M1TGN5</accession>
<dbReference type="Proteomes" id="UP000479132">
    <property type="component" value="Unassembled WGS sequence"/>
</dbReference>
<organism evidence="1 2">
    <name type="scientific">Fodinibius halophilus</name>
    <dbReference type="NCBI Taxonomy" id="1736908"/>
    <lineage>
        <taxon>Bacteria</taxon>
        <taxon>Pseudomonadati</taxon>
        <taxon>Balneolota</taxon>
        <taxon>Balneolia</taxon>
        <taxon>Balneolales</taxon>
        <taxon>Balneolaceae</taxon>
        <taxon>Fodinibius</taxon>
    </lineage>
</organism>
<name>A0A6M1TGN5_9BACT</name>
<dbReference type="GO" id="GO:0016788">
    <property type="term" value="F:hydrolase activity, acting on ester bonds"/>
    <property type="evidence" value="ECO:0007669"/>
    <property type="project" value="UniProtKB-ARBA"/>
</dbReference>
<protein>
    <recommendedName>
        <fullName evidence="3">SGNH/GDSL hydrolase family protein</fullName>
    </recommendedName>
</protein>
<keyword evidence="2" id="KW-1185">Reference proteome</keyword>
<gene>
    <name evidence="1" type="ORF">G3569_12955</name>
</gene>
<sequence>MSKKKSSPEHKLVVLGDSVSQGFQNGGIYRTDLSYANFLRQCWEPTPDFDQPLFTAQAGIPLNLEILTRGMADEFGESIEWNEYLPAITHLYKTLRRIKNYWEGKVKPLKRDRDMPYHNQSVWGFAMNDAWMVTERNSKEHIETQPETYSVFDMLPDHAMYVTARLVLNPSYDEQFRDYTLLDNVRYLQKNGGIENLIVSMGHNNVIGAVSDLRYILSEEEDLEKFPTERSYTVYRPEHFEQEFRKLAERVSQVGAQRVITQTIPYVTIPPVTRGVNSDKSRKGHTGYFDYYTRFWVWDEDFHPDTHPHLTKEQAIKLDQHVDEYNTIIKEVAREYGWITAPLNRYVSGIARRRLGGKNRLPYPEEFRQAMMRHDMTKHLVENEENPLLSTDYIRINEESGKVNKGGIFSLDGIHPTTIGYGLIAYVYKEAMEKNGVKFDQPLNWDHIISSDTLITDPPYLLVDLRKFLRFLSLGNQDKISVVGNGVLNQMMNIFSNREASGE</sequence>
<dbReference type="RefSeq" id="WP_165269815.1">
    <property type="nucleotide sequence ID" value="NZ_JAALLS010000017.1"/>
</dbReference>
<evidence type="ECO:0008006" key="3">
    <source>
        <dbReference type="Google" id="ProtNLM"/>
    </source>
</evidence>
<dbReference type="SUPFAM" id="SSF52266">
    <property type="entry name" value="SGNH hydrolase"/>
    <property type="match status" value="1"/>
</dbReference>
<dbReference type="AlphaFoldDB" id="A0A6M1TGN5"/>
<comment type="caution">
    <text evidence="1">The sequence shown here is derived from an EMBL/GenBank/DDBJ whole genome shotgun (WGS) entry which is preliminary data.</text>
</comment>
<proteinExistence type="predicted"/>
<dbReference type="InterPro" id="IPR036514">
    <property type="entry name" value="SGNH_hydro_sf"/>
</dbReference>